<comment type="caution">
    <text evidence="2">The sequence shown here is derived from an EMBL/GenBank/DDBJ whole genome shotgun (WGS) entry which is preliminary data.</text>
</comment>
<dbReference type="Proteomes" id="UP000037660">
    <property type="component" value="Unassembled WGS sequence"/>
</dbReference>
<evidence type="ECO:0008006" key="4">
    <source>
        <dbReference type="Google" id="ProtNLM"/>
    </source>
</evidence>
<dbReference type="AlphaFoldDB" id="A0A0K8NUL3"/>
<evidence type="ECO:0000313" key="3">
    <source>
        <dbReference type="Proteomes" id="UP000037660"/>
    </source>
</evidence>
<gene>
    <name evidence="2" type="ORF">ISF6_3870</name>
</gene>
<evidence type="ECO:0000256" key="1">
    <source>
        <dbReference type="SAM" id="MobiDB-lite"/>
    </source>
</evidence>
<feature type="region of interest" description="Disordered" evidence="1">
    <location>
        <begin position="116"/>
        <end position="147"/>
    </location>
</feature>
<organism evidence="2 3">
    <name type="scientific">Piscinibacter sakaiensis</name>
    <name type="common">Ideonella sakaiensis</name>
    <dbReference type="NCBI Taxonomy" id="1547922"/>
    <lineage>
        <taxon>Bacteria</taxon>
        <taxon>Pseudomonadati</taxon>
        <taxon>Pseudomonadota</taxon>
        <taxon>Betaproteobacteria</taxon>
        <taxon>Burkholderiales</taxon>
        <taxon>Sphaerotilaceae</taxon>
        <taxon>Piscinibacter</taxon>
    </lineage>
</organism>
<dbReference type="EMBL" id="BBYR01000006">
    <property type="protein sequence ID" value="GAP34091.1"/>
    <property type="molecule type" value="Genomic_DNA"/>
</dbReference>
<keyword evidence="3" id="KW-1185">Reference proteome</keyword>
<sequence>MVGTRWKDSFDAFAAADQQQAPQAGGVLFVGNSSIRLWSGLETQFADQPVLKRGFGSSRMLDVAAQVHQLVLPYKPRLVVVYAGDNDLAEGRSPLEVFASFTHPVEQVHAVLGAGQDVGHGDGARGGGRGRHGREPWRGSLLSGNGA</sequence>
<protein>
    <recommendedName>
        <fullName evidence="4">SGNH hydrolase-type esterase domain-containing protein</fullName>
    </recommendedName>
</protein>
<proteinExistence type="predicted"/>
<reference evidence="2 3" key="2">
    <citation type="journal article" date="2016" name="Science">
        <title>A bacterium that degrades and assimilates poly(ethylene terephthalate).</title>
        <authorList>
            <person name="Yoshida S."/>
            <person name="Hiraga K."/>
            <person name="Takehana T."/>
            <person name="Taniguchi I."/>
            <person name="Yamaji H."/>
            <person name="Maeda Y."/>
            <person name="Toyohara K."/>
            <person name="Miyamoto K."/>
            <person name="Kimura Y."/>
            <person name="Oda K."/>
        </authorList>
    </citation>
    <scope>NUCLEOTIDE SEQUENCE [LARGE SCALE GENOMIC DNA]</scope>
    <source>
        <strain evidence="3">NBRC 110686 / TISTR 2288 / 201-F6</strain>
    </source>
</reference>
<dbReference type="SUPFAM" id="SSF52266">
    <property type="entry name" value="SGNH hydrolase"/>
    <property type="match status" value="1"/>
</dbReference>
<dbReference type="GO" id="GO:0016788">
    <property type="term" value="F:hydrolase activity, acting on ester bonds"/>
    <property type="evidence" value="ECO:0007669"/>
    <property type="project" value="UniProtKB-ARBA"/>
</dbReference>
<dbReference type="Gene3D" id="3.40.50.1110">
    <property type="entry name" value="SGNH hydrolase"/>
    <property type="match status" value="1"/>
</dbReference>
<dbReference type="InterPro" id="IPR036514">
    <property type="entry name" value="SGNH_hydro_sf"/>
</dbReference>
<dbReference type="STRING" id="1547922.ISF6_3870"/>
<evidence type="ECO:0000313" key="2">
    <source>
        <dbReference type="EMBL" id="GAP34091.1"/>
    </source>
</evidence>
<reference evidence="3" key="1">
    <citation type="submission" date="2015-07" db="EMBL/GenBank/DDBJ databases">
        <title>Discovery of a poly(ethylene terephthalate assimilation.</title>
        <authorList>
            <person name="Yoshida S."/>
            <person name="Hiraga K."/>
            <person name="Takehana T."/>
            <person name="Taniguchi I."/>
            <person name="Yamaji H."/>
            <person name="Maeda Y."/>
            <person name="Toyohara K."/>
            <person name="Miyamoto K."/>
            <person name="Kimura Y."/>
            <person name="Oda K."/>
        </authorList>
    </citation>
    <scope>NUCLEOTIDE SEQUENCE [LARGE SCALE GENOMIC DNA]</scope>
    <source>
        <strain evidence="3">NBRC 110686 / TISTR 2288 / 201-F6</strain>
    </source>
</reference>
<name>A0A0K8NUL3_PISS1</name>
<accession>A0A0K8NUL3</accession>